<dbReference type="RefSeq" id="WP_070102149.1">
    <property type="nucleotide sequence ID" value="NZ_DAWDUM010000001.1"/>
</dbReference>
<dbReference type="SUPFAM" id="SSF51445">
    <property type="entry name" value="(Trans)glycosidases"/>
    <property type="match status" value="1"/>
</dbReference>
<evidence type="ECO:0000256" key="2">
    <source>
        <dbReference type="ARBA" id="ARBA00012706"/>
    </source>
</evidence>
<accession>A0A5B3H5U2</accession>
<dbReference type="Pfam" id="PF00150">
    <property type="entry name" value="Cellulase"/>
    <property type="match status" value="1"/>
</dbReference>
<dbReference type="EMBL" id="VVXH01000001">
    <property type="protein sequence ID" value="KAA2381157.1"/>
    <property type="molecule type" value="Genomic_DNA"/>
</dbReference>
<keyword evidence="3 5" id="KW-0378">Hydrolase</keyword>
<dbReference type="InterPro" id="IPR001547">
    <property type="entry name" value="Glyco_hydro_5"/>
</dbReference>
<evidence type="ECO:0000313" key="9">
    <source>
        <dbReference type="EMBL" id="KAA2563692.1"/>
    </source>
</evidence>
<dbReference type="Proteomes" id="UP000323119">
    <property type="component" value="Unassembled WGS sequence"/>
</dbReference>
<evidence type="ECO:0000256" key="3">
    <source>
        <dbReference type="ARBA" id="ARBA00022801"/>
    </source>
</evidence>
<evidence type="ECO:0000313" key="8">
    <source>
        <dbReference type="EMBL" id="KAA2381157.1"/>
    </source>
</evidence>
<dbReference type="InterPro" id="IPR045053">
    <property type="entry name" value="MAN-like"/>
</dbReference>
<evidence type="ECO:0000256" key="5">
    <source>
        <dbReference type="RuleBase" id="RU361153"/>
    </source>
</evidence>
<reference evidence="10 11" key="1">
    <citation type="journal article" date="2019" name="Nat. Med.">
        <title>A library of human gut bacterial isolates paired with longitudinal multiomics data enables mechanistic microbiome research.</title>
        <authorList>
            <person name="Poyet M."/>
            <person name="Groussin M."/>
            <person name="Gibbons S.M."/>
            <person name="Avila-Pacheco J."/>
            <person name="Jiang X."/>
            <person name="Kearney S.M."/>
            <person name="Perrotta A.R."/>
            <person name="Berdy B."/>
            <person name="Zhao S."/>
            <person name="Lieberman T.D."/>
            <person name="Swanson P.K."/>
            <person name="Smith M."/>
            <person name="Roesemann S."/>
            <person name="Alexander J.E."/>
            <person name="Rich S.A."/>
            <person name="Livny J."/>
            <person name="Vlamakis H."/>
            <person name="Clish C."/>
            <person name="Bullock K."/>
            <person name="Deik A."/>
            <person name="Scott J."/>
            <person name="Pierce K.A."/>
            <person name="Xavier R.J."/>
            <person name="Alm E.J."/>
        </authorList>
    </citation>
    <scope>NUCLEOTIDE SEQUENCE [LARGE SCALE GENOMIC DNA]</scope>
    <source>
        <strain evidence="9 11">BIOML-A204</strain>
        <strain evidence="8 10">BIOML-A266</strain>
    </source>
</reference>
<dbReference type="PANTHER" id="PTHR31451">
    <property type="match status" value="1"/>
</dbReference>
<dbReference type="AlphaFoldDB" id="A0A5B3H5U2"/>
<feature type="domain" description="Glycoside hydrolase family 5" evidence="7">
    <location>
        <begin position="66"/>
        <end position="260"/>
    </location>
</feature>
<evidence type="ECO:0000256" key="6">
    <source>
        <dbReference type="SAM" id="SignalP"/>
    </source>
</evidence>
<evidence type="ECO:0000256" key="1">
    <source>
        <dbReference type="ARBA" id="ARBA00001678"/>
    </source>
</evidence>
<dbReference type="Gene3D" id="3.20.20.80">
    <property type="entry name" value="Glycosidases"/>
    <property type="match status" value="1"/>
</dbReference>
<comment type="caution">
    <text evidence="8">The sequence shown here is derived from an EMBL/GenBank/DDBJ whole genome shotgun (WGS) entry which is preliminary data.</text>
</comment>
<dbReference type="PANTHER" id="PTHR31451:SF64">
    <property type="entry name" value="MANNAN ENDO-1,4-BETA-MANNOSIDASE 7"/>
    <property type="match status" value="1"/>
</dbReference>
<comment type="catalytic activity">
    <reaction evidence="1">
        <text>Random hydrolysis of (1-&gt;4)-beta-D-mannosidic linkages in mannans, galactomannans and glucomannans.</text>
        <dbReference type="EC" id="3.2.1.78"/>
    </reaction>
</comment>
<evidence type="ECO:0000313" key="11">
    <source>
        <dbReference type="Proteomes" id="UP000323119"/>
    </source>
</evidence>
<dbReference type="GO" id="GO:0016985">
    <property type="term" value="F:mannan endo-1,4-beta-mannosidase activity"/>
    <property type="evidence" value="ECO:0007669"/>
    <property type="project" value="TreeGrafter"/>
</dbReference>
<evidence type="ECO:0000313" key="10">
    <source>
        <dbReference type="Proteomes" id="UP000322940"/>
    </source>
</evidence>
<dbReference type="GO" id="GO:0000272">
    <property type="term" value="P:polysaccharide catabolic process"/>
    <property type="evidence" value="ECO:0007669"/>
    <property type="project" value="InterPro"/>
</dbReference>
<evidence type="ECO:0000256" key="4">
    <source>
        <dbReference type="ARBA" id="ARBA00023295"/>
    </source>
</evidence>
<keyword evidence="6" id="KW-0732">Signal</keyword>
<dbReference type="EC" id="3.2.1.78" evidence="2"/>
<comment type="similarity">
    <text evidence="5">Belongs to the glycosyl hydrolase 5 (cellulase A) family.</text>
</comment>
<sequence length="469" mass="53840">MKRLILLTCLLAFVSVAEAWAKRPGRSFRRSFVQVSARDPRYFCLSDGQPYIPVGCNIAAMGSVADMEHYLGKMHRNGANFGRVWLNTNLFEIETRYGEVDTAKLVRIDRLLELADRYGIKIKFCIESFRHIRPGVNKWDTKASYHTSNGGPFADADDYITSQRGEEEFLRRVCIFRERYGDHPAVFGWELWNEMNAVETPEEHLRAWNVRMLPRVKEIFPKNLVMQSLGSLDRESSFPIYEFINRLPSNEVAQVHRYIDEGAELAVCGAPVDSMASDAIAVLRGYGLRKPMLLAESGAVKPVHTGPHPIYKVDTMGSVLHDVLFAPFFSGAAGPGHLWHWDHHIDKQHTWFQMGRFARAVEGVDPLREGFEPVRRDTAGLRVYVLRGEHTLLAWCRDTVSTWRHELSERIPAQRLSGLQVDFTPLLGGRRVKKVRIYDPWRDEWVRASRRADVSLPDFTRSVVVRIEY</sequence>
<feature type="signal peptide" evidence="6">
    <location>
        <begin position="1"/>
        <end position="21"/>
    </location>
</feature>
<evidence type="ECO:0000259" key="7">
    <source>
        <dbReference type="Pfam" id="PF00150"/>
    </source>
</evidence>
<dbReference type="InterPro" id="IPR017853">
    <property type="entry name" value="GH"/>
</dbReference>
<proteinExistence type="inferred from homology"/>
<keyword evidence="4 5" id="KW-0326">Glycosidase</keyword>
<protein>
    <recommendedName>
        <fullName evidence="2">mannan endo-1,4-beta-mannosidase</fullName>
        <ecNumber evidence="2">3.2.1.78</ecNumber>
    </recommendedName>
</protein>
<feature type="chain" id="PRO_5044618536" description="mannan endo-1,4-beta-mannosidase" evidence="6">
    <location>
        <begin position="22"/>
        <end position="469"/>
    </location>
</feature>
<dbReference type="EMBL" id="VVUY01000002">
    <property type="protein sequence ID" value="KAA2563692.1"/>
    <property type="molecule type" value="Genomic_DNA"/>
</dbReference>
<dbReference type="Proteomes" id="UP000322940">
    <property type="component" value="Unassembled WGS sequence"/>
</dbReference>
<name>A0A5B3H5U2_9BACT</name>
<gene>
    <name evidence="9" type="ORF">F2S36_02445</name>
    <name evidence="8" type="ORF">F2Y10_01345</name>
</gene>
<organism evidence="8 10">
    <name type="scientific">Alistipes onderdonkii</name>
    <dbReference type="NCBI Taxonomy" id="328813"/>
    <lineage>
        <taxon>Bacteria</taxon>
        <taxon>Pseudomonadati</taxon>
        <taxon>Bacteroidota</taxon>
        <taxon>Bacteroidia</taxon>
        <taxon>Bacteroidales</taxon>
        <taxon>Rikenellaceae</taxon>
        <taxon>Alistipes</taxon>
    </lineage>
</organism>